<dbReference type="Pfam" id="PF00561">
    <property type="entry name" value="Abhydrolase_1"/>
    <property type="match status" value="1"/>
</dbReference>
<dbReference type="InterPro" id="IPR000639">
    <property type="entry name" value="Epox_hydrolase-like"/>
</dbReference>
<protein>
    <submittedName>
        <fullName evidence="1">Alpha/beta fold hydrolase</fullName>
    </submittedName>
</protein>
<dbReference type="GO" id="GO:0047372">
    <property type="term" value="F:monoacylglycerol lipase activity"/>
    <property type="evidence" value="ECO:0007669"/>
    <property type="project" value="TreeGrafter"/>
</dbReference>
<dbReference type="AlphaFoldDB" id="A0A857KK17"/>
<organism evidence="1">
    <name type="scientific">Gordonia amarae</name>
    <dbReference type="NCBI Taxonomy" id="36821"/>
    <lineage>
        <taxon>Bacteria</taxon>
        <taxon>Bacillati</taxon>
        <taxon>Actinomycetota</taxon>
        <taxon>Actinomycetes</taxon>
        <taxon>Mycobacteriales</taxon>
        <taxon>Gordoniaceae</taxon>
        <taxon>Gordonia</taxon>
    </lineage>
</organism>
<name>A0A857KK17_9ACTN</name>
<evidence type="ECO:0000313" key="1">
    <source>
        <dbReference type="EMBL" id="QHN39627.1"/>
    </source>
</evidence>
<dbReference type="PANTHER" id="PTHR43798:SF5">
    <property type="entry name" value="MONOACYLGLYCEROL LIPASE ABHD6"/>
    <property type="match status" value="1"/>
</dbReference>
<sequence length="289" mass="31174">MTVPPHRSESLIPVGRREVFVTEAGSGTPVVLLHGGGAGASGASNYAKNIDALAEHFRVIVPDMPGYGRSTKDIDQDDPFGDLATAIRGLLDALDIDRAHLVGNSYGGAAALRLAMDRPDRVGRLILMGPGGIGTTRALPTKGLNALLNYYSGDGPSRAKLETFIRDYLVYDGASVPDDLIDLRYEASIDPAVVANPPLRRPSGPKAPRTLLRMDLTRDRRLSGVTARTLVVWGADDKVNRPTGGQMLVETMPNCDLFIAARTGHWVQWERAGLFNEMAVRFLGDDTDE</sequence>
<dbReference type="RefSeq" id="WP_005183351.1">
    <property type="nucleotide sequence ID" value="NZ_CP045804.1"/>
</dbReference>
<dbReference type="GO" id="GO:0016020">
    <property type="term" value="C:membrane"/>
    <property type="evidence" value="ECO:0007669"/>
    <property type="project" value="TreeGrafter"/>
</dbReference>
<dbReference type="Gene3D" id="3.40.50.1820">
    <property type="entry name" value="alpha/beta hydrolase"/>
    <property type="match status" value="1"/>
</dbReference>
<dbReference type="PRINTS" id="PR00111">
    <property type="entry name" value="ABHYDROLASE"/>
</dbReference>
<dbReference type="PRINTS" id="PR00412">
    <property type="entry name" value="EPOXHYDRLASE"/>
</dbReference>
<accession>A0A857KK17</accession>
<gene>
    <name evidence="1" type="ORF">GII30_11040</name>
</gene>
<dbReference type="InterPro" id="IPR050266">
    <property type="entry name" value="AB_hydrolase_sf"/>
</dbReference>
<keyword evidence="1" id="KW-0378">Hydrolase</keyword>
<reference evidence="1" key="1">
    <citation type="journal article" date="2021" name="Nat. Microbiol.">
        <title>Cocultivation of an ultrasmall environmental parasitic bacterium with lytic ability against bacteria associated with wastewater foams.</title>
        <authorList>
            <person name="Batinovic S."/>
            <person name="Rose J.J.A."/>
            <person name="Ratcliffe J."/>
            <person name="Seviour R.J."/>
            <person name="Petrovski S."/>
        </authorList>
    </citation>
    <scope>NUCLEOTIDE SEQUENCE</scope>
    <source>
        <strain evidence="1">CON44</strain>
    </source>
</reference>
<dbReference type="SUPFAM" id="SSF53474">
    <property type="entry name" value="alpha/beta-Hydrolases"/>
    <property type="match status" value="1"/>
</dbReference>
<dbReference type="GO" id="GO:0046464">
    <property type="term" value="P:acylglycerol catabolic process"/>
    <property type="evidence" value="ECO:0007669"/>
    <property type="project" value="TreeGrafter"/>
</dbReference>
<dbReference type="EMBL" id="CP045810">
    <property type="protein sequence ID" value="QHN39627.1"/>
    <property type="molecule type" value="Genomic_DNA"/>
</dbReference>
<proteinExistence type="predicted"/>
<dbReference type="PANTHER" id="PTHR43798">
    <property type="entry name" value="MONOACYLGLYCEROL LIPASE"/>
    <property type="match status" value="1"/>
</dbReference>
<dbReference type="InterPro" id="IPR029058">
    <property type="entry name" value="AB_hydrolase_fold"/>
</dbReference>
<dbReference type="InterPro" id="IPR000073">
    <property type="entry name" value="AB_hydrolase_1"/>
</dbReference>